<organism evidence="2 3">
    <name type="scientific">Araneus ventricosus</name>
    <name type="common">Orbweaver spider</name>
    <name type="synonym">Epeira ventricosa</name>
    <dbReference type="NCBI Taxonomy" id="182803"/>
    <lineage>
        <taxon>Eukaryota</taxon>
        <taxon>Metazoa</taxon>
        <taxon>Ecdysozoa</taxon>
        <taxon>Arthropoda</taxon>
        <taxon>Chelicerata</taxon>
        <taxon>Arachnida</taxon>
        <taxon>Araneae</taxon>
        <taxon>Araneomorphae</taxon>
        <taxon>Entelegynae</taxon>
        <taxon>Araneoidea</taxon>
        <taxon>Araneidae</taxon>
        <taxon>Araneus</taxon>
    </lineage>
</organism>
<keyword evidence="3" id="KW-1185">Reference proteome</keyword>
<dbReference type="EMBL" id="BGPR01001819">
    <property type="protein sequence ID" value="GBM62473.1"/>
    <property type="molecule type" value="Genomic_DNA"/>
</dbReference>
<feature type="region of interest" description="Disordered" evidence="1">
    <location>
        <begin position="10"/>
        <end position="31"/>
    </location>
</feature>
<reference evidence="2 3" key="1">
    <citation type="journal article" date="2019" name="Sci. Rep.">
        <title>Orb-weaving spider Araneus ventricosus genome elucidates the spidroin gene catalogue.</title>
        <authorList>
            <person name="Kono N."/>
            <person name="Nakamura H."/>
            <person name="Ohtoshi R."/>
            <person name="Moran D.A.P."/>
            <person name="Shinohara A."/>
            <person name="Yoshida Y."/>
            <person name="Fujiwara M."/>
            <person name="Mori M."/>
            <person name="Tomita M."/>
            <person name="Arakawa K."/>
        </authorList>
    </citation>
    <scope>NUCLEOTIDE SEQUENCE [LARGE SCALE GENOMIC DNA]</scope>
</reference>
<evidence type="ECO:0000256" key="1">
    <source>
        <dbReference type="SAM" id="MobiDB-lite"/>
    </source>
</evidence>
<dbReference type="AlphaFoldDB" id="A0A4Y2HB03"/>
<proteinExistence type="predicted"/>
<protein>
    <submittedName>
        <fullName evidence="2">Uncharacterized protein</fullName>
    </submittedName>
</protein>
<evidence type="ECO:0000313" key="3">
    <source>
        <dbReference type="Proteomes" id="UP000499080"/>
    </source>
</evidence>
<accession>A0A4Y2HB03</accession>
<comment type="caution">
    <text evidence="2">The sequence shown here is derived from an EMBL/GenBank/DDBJ whole genome shotgun (WGS) entry which is preliminary data.</text>
</comment>
<gene>
    <name evidence="2" type="ORF">AVEN_171481_1</name>
</gene>
<name>A0A4Y2HB03_ARAVE</name>
<dbReference type="Proteomes" id="UP000499080">
    <property type="component" value="Unassembled WGS sequence"/>
</dbReference>
<evidence type="ECO:0000313" key="2">
    <source>
        <dbReference type="EMBL" id="GBM62473.1"/>
    </source>
</evidence>
<sequence length="110" mass="12690">MLPLRAMMADGTCRTKQAQEKRKRYERSTGHRQILMQRSVPSNQNFSFLRRSSAALLLPLLSLMGSPPWARQRQLNPQLRQVGSCFPIVDWPLFANPFIASGDHLLFRHD</sequence>